<sequence length="102" mass="11867">MKESSEKKRRVTRRKSSVSEARTYAEIGDFWDEHDLSDYWDATRFIRVDVELESEESLYAVEKGLSDTIRRAAKERGVSPHTLINLWLQEKVQKLKLGPGRG</sequence>
<dbReference type="AlphaFoldDB" id="A0AAW6TTY3"/>
<dbReference type="RefSeq" id="WP_349243146.1">
    <property type="nucleotide sequence ID" value="NZ_JASCXX010000002.1"/>
</dbReference>
<reference evidence="1" key="1">
    <citation type="submission" date="2023-05" db="EMBL/GenBank/DDBJ databases">
        <title>Anaerotaeda fermentans gen. nov., sp. nov., a novel anaerobic planctomycete of the new family within the order Sedimentisphaerales isolated from Taman Peninsula, Russia.</title>
        <authorList>
            <person name="Khomyakova M.A."/>
            <person name="Merkel A.Y."/>
            <person name="Slobodkin A.I."/>
        </authorList>
    </citation>
    <scope>NUCLEOTIDE SEQUENCE</scope>
    <source>
        <strain evidence="1">M17dextr</strain>
    </source>
</reference>
<name>A0AAW6TTY3_9BACT</name>
<dbReference type="InterPro" id="IPR022148">
    <property type="entry name" value="CopG_antitoxin"/>
</dbReference>
<evidence type="ECO:0000313" key="1">
    <source>
        <dbReference type="EMBL" id="MDI6447734.1"/>
    </source>
</evidence>
<proteinExistence type="predicted"/>
<protein>
    <submittedName>
        <fullName evidence="1">CopG family antitoxin</fullName>
    </submittedName>
</protein>
<dbReference type="Pfam" id="PF12441">
    <property type="entry name" value="CopG_antitoxin"/>
    <property type="match status" value="1"/>
</dbReference>
<organism evidence="1 2">
    <name type="scientific">Anaerobaca lacustris</name>
    <dbReference type="NCBI Taxonomy" id="3044600"/>
    <lineage>
        <taxon>Bacteria</taxon>
        <taxon>Pseudomonadati</taxon>
        <taxon>Planctomycetota</taxon>
        <taxon>Phycisphaerae</taxon>
        <taxon>Sedimentisphaerales</taxon>
        <taxon>Anaerobacaceae</taxon>
        <taxon>Anaerobaca</taxon>
    </lineage>
</organism>
<keyword evidence="2" id="KW-1185">Reference proteome</keyword>
<gene>
    <name evidence="1" type="ORF">QJ522_01665</name>
</gene>
<dbReference type="Proteomes" id="UP001431776">
    <property type="component" value="Unassembled WGS sequence"/>
</dbReference>
<comment type="caution">
    <text evidence="1">The sequence shown here is derived from an EMBL/GenBank/DDBJ whole genome shotgun (WGS) entry which is preliminary data.</text>
</comment>
<evidence type="ECO:0000313" key="2">
    <source>
        <dbReference type="Proteomes" id="UP001431776"/>
    </source>
</evidence>
<dbReference type="EMBL" id="JASCXX010000002">
    <property type="protein sequence ID" value="MDI6447734.1"/>
    <property type="molecule type" value="Genomic_DNA"/>
</dbReference>
<accession>A0AAW6TTY3</accession>